<dbReference type="GO" id="GO:0032259">
    <property type="term" value="P:methylation"/>
    <property type="evidence" value="ECO:0007669"/>
    <property type="project" value="UniProtKB-KW"/>
</dbReference>
<comment type="catalytic activity">
    <reaction evidence="6">
        <text>a 2'-deoxyadenosine in DNA + S-adenosyl-L-methionine = an N(6)-methyl-2'-deoxyadenosine in DNA + S-adenosyl-L-homocysteine + H(+)</text>
        <dbReference type="Rhea" id="RHEA:15197"/>
        <dbReference type="Rhea" id="RHEA-COMP:12418"/>
        <dbReference type="Rhea" id="RHEA-COMP:12419"/>
        <dbReference type="ChEBI" id="CHEBI:15378"/>
        <dbReference type="ChEBI" id="CHEBI:57856"/>
        <dbReference type="ChEBI" id="CHEBI:59789"/>
        <dbReference type="ChEBI" id="CHEBI:90615"/>
        <dbReference type="ChEBI" id="CHEBI:90616"/>
        <dbReference type="EC" id="2.1.1.72"/>
    </reaction>
</comment>
<reference evidence="9" key="2">
    <citation type="submission" date="2020-09" db="EMBL/GenBank/DDBJ databases">
        <authorList>
            <person name="Sun Q."/>
            <person name="Zhou Y."/>
        </authorList>
    </citation>
    <scope>NUCLEOTIDE SEQUENCE</scope>
    <source>
        <strain evidence="9">CGMCC 1.12987</strain>
    </source>
</reference>
<gene>
    <name evidence="9" type="ORF">GCM10010916_43470</name>
</gene>
<evidence type="ECO:0000256" key="4">
    <source>
        <dbReference type="ARBA" id="ARBA00022691"/>
    </source>
</evidence>
<dbReference type="Proteomes" id="UP000644756">
    <property type="component" value="Unassembled WGS sequence"/>
</dbReference>
<proteinExistence type="predicted"/>
<dbReference type="RefSeq" id="WP_188533186.1">
    <property type="nucleotide sequence ID" value="NZ_BMGR01000018.1"/>
</dbReference>
<evidence type="ECO:0000313" key="10">
    <source>
        <dbReference type="Proteomes" id="UP000644756"/>
    </source>
</evidence>
<reference evidence="9" key="1">
    <citation type="journal article" date="2014" name="Int. J. Syst. Evol. Microbiol.">
        <title>Complete genome sequence of Corynebacterium casei LMG S-19264T (=DSM 44701T), isolated from a smear-ripened cheese.</title>
        <authorList>
            <consortium name="US DOE Joint Genome Institute (JGI-PGF)"/>
            <person name="Walter F."/>
            <person name="Albersmeier A."/>
            <person name="Kalinowski J."/>
            <person name="Ruckert C."/>
        </authorList>
    </citation>
    <scope>NUCLEOTIDE SEQUENCE</scope>
    <source>
        <strain evidence="9">CGMCC 1.12987</strain>
    </source>
</reference>
<keyword evidence="4" id="KW-0949">S-adenosyl-L-methionine</keyword>
<dbReference type="InterPro" id="IPR002052">
    <property type="entry name" value="DNA_methylase_N6_adenine_CS"/>
</dbReference>
<dbReference type="GO" id="GO:0009007">
    <property type="term" value="F:site-specific DNA-methyltransferase (adenine-specific) activity"/>
    <property type="evidence" value="ECO:0007669"/>
    <property type="project" value="UniProtKB-EC"/>
</dbReference>
<dbReference type="PANTHER" id="PTHR42933">
    <property type="entry name" value="SLR6095 PROTEIN"/>
    <property type="match status" value="1"/>
</dbReference>
<keyword evidence="3" id="KW-0808">Transferase</keyword>
<keyword evidence="5" id="KW-0680">Restriction system</keyword>
<dbReference type="GO" id="GO:0009307">
    <property type="term" value="P:DNA restriction-modification system"/>
    <property type="evidence" value="ECO:0007669"/>
    <property type="project" value="UniProtKB-KW"/>
</dbReference>
<evidence type="ECO:0000256" key="3">
    <source>
        <dbReference type="ARBA" id="ARBA00022679"/>
    </source>
</evidence>
<feature type="domain" description="N6 adenine-specific DNA methyltransferase N-terminal" evidence="8">
    <location>
        <begin position="10"/>
        <end position="145"/>
    </location>
</feature>
<dbReference type="Pfam" id="PF02384">
    <property type="entry name" value="N6_Mtase"/>
    <property type="match status" value="1"/>
</dbReference>
<keyword evidence="2" id="KW-0489">Methyltransferase</keyword>
<accession>A0A917LGF7</accession>
<sequence>MNHKLHNQIVNFIWGIADDCLRDVYVRGKYRDVILPMTVIRRLDAVLEPTKEAVLQMKANLDSAGVINQTAALCNVAGQAFCNSSPFMLKDLKSRAKQQQLKADFIEYLDGFSPNVQEILEKFKFRNQIDTMIEADILGLIIERFVSPTINLSSEPVLDDNGEIKLPALDNHSMGVIFEELIRKFNEENNEEAGEHFTPRDVVELMADIAFLPVADKIKDSSYLVYDGACGTGGMLTIAEERLHQLATEHNKEISINLFGQEINPETYAITKADMLLKGEGLQAENVAYGSTLSNDGFPTNSFDFMLSNPPYGKSWKTDLERLGGKGDITDTRFVVTHNGEADFKMIPRSSDGQLLFLANKISKMKHNTELGSRIVEVHNGSSLFTGDAGQGESNLRRYVIENDWLEAIIALPENMFYNTGIATYIWVVTNRKAPHRRGKVQLIDATSLKSPLRKNLGNKNCEFTPEIRTQITNMLIEFAQNEQSKIFDNKEFGYWKITVERPLRLSVDLAREKLADFNSICVAQKETEIMTVISELAEKLQYTKINDYNLFVSELSKVADRINVKLSAKRLNLIRNSLAQTDENAEKVIKKIHKAGKIDANDLYGLFTIDVDGKTCIVEYEPDVNLRDTEQIPLLYIGGIGQFLKDEILSFAPDAWVDESKTQIGYEINFTKYFYKPVELRTLVEIKAEIYELEIETEGLLEQVIGRRK</sequence>
<dbReference type="GO" id="GO:0008170">
    <property type="term" value="F:N-methyltransferase activity"/>
    <property type="evidence" value="ECO:0007669"/>
    <property type="project" value="InterPro"/>
</dbReference>
<dbReference type="PROSITE" id="PS00092">
    <property type="entry name" value="N6_MTASE"/>
    <property type="match status" value="1"/>
</dbReference>
<evidence type="ECO:0000256" key="2">
    <source>
        <dbReference type="ARBA" id="ARBA00022603"/>
    </source>
</evidence>
<evidence type="ECO:0000256" key="1">
    <source>
        <dbReference type="ARBA" id="ARBA00011900"/>
    </source>
</evidence>
<dbReference type="GO" id="GO:0003677">
    <property type="term" value="F:DNA binding"/>
    <property type="evidence" value="ECO:0007669"/>
    <property type="project" value="InterPro"/>
</dbReference>
<evidence type="ECO:0000313" key="9">
    <source>
        <dbReference type="EMBL" id="GGG22134.1"/>
    </source>
</evidence>
<dbReference type="AlphaFoldDB" id="A0A917LGF7"/>
<comment type="caution">
    <text evidence="9">The sequence shown here is derived from an EMBL/GenBank/DDBJ whole genome shotgun (WGS) entry which is preliminary data.</text>
</comment>
<keyword evidence="10" id="KW-1185">Reference proteome</keyword>
<dbReference type="InterPro" id="IPR022749">
    <property type="entry name" value="D12N6_MeTrfase_N"/>
</dbReference>
<dbReference type="EMBL" id="BMGR01000018">
    <property type="protein sequence ID" value="GGG22134.1"/>
    <property type="molecule type" value="Genomic_DNA"/>
</dbReference>
<dbReference type="InterPro" id="IPR051537">
    <property type="entry name" value="DNA_Adenine_Mtase"/>
</dbReference>
<organism evidence="9 10">
    <name type="scientific">Paenibacillus abyssi</name>
    <dbReference type="NCBI Taxonomy" id="1340531"/>
    <lineage>
        <taxon>Bacteria</taxon>
        <taxon>Bacillati</taxon>
        <taxon>Bacillota</taxon>
        <taxon>Bacilli</taxon>
        <taxon>Bacillales</taxon>
        <taxon>Paenibacillaceae</taxon>
        <taxon>Paenibacillus</taxon>
    </lineage>
</organism>
<evidence type="ECO:0000259" key="7">
    <source>
        <dbReference type="Pfam" id="PF02384"/>
    </source>
</evidence>
<dbReference type="InterPro" id="IPR029063">
    <property type="entry name" value="SAM-dependent_MTases_sf"/>
</dbReference>
<dbReference type="SUPFAM" id="SSF53335">
    <property type="entry name" value="S-adenosyl-L-methionine-dependent methyltransferases"/>
    <property type="match status" value="1"/>
</dbReference>
<dbReference type="EC" id="2.1.1.72" evidence="1"/>
<evidence type="ECO:0000256" key="5">
    <source>
        <dbReference type="ARBA" id="ARBA00022747"/>
    </source>
</evidence>
<dbReference type="PANTHER" id="PTHR42933:SF3">
    <property type="entry name" value="TYPE I RESTRICTION ENZYME MJAVIII METHYLASE SUBUNIT"/>
    <property type="match status" value="1"/>
</dbReference>
<dbReference type="InterPro" id="IPR003356">
    <property type="entry name" value="DNA_methylase_A-5"/>
</dbReference>
<dbReference type="PRINTS" id="PR00507">
    <property type="entry name" value="N12N6MTFRASE"/>
</dbReference>
<evidence type="ECO:0000256" key="6">
    <source>
        <dbReference type="ARBA" id="ARBA00047942"/>
    </source>
</evidence>
<name>A0A917LGF7_9BACL</name>
<dbReference type="Pfam" id="PF12161">
    <property type="entry name" value="HsdM_N"/>
    <property type="match status" value="1"/>
</dbReference>
<protein>
    <recommendedName>
        <fullName evidence="1">site-specific DNA-methyltransferase (adenine-specific)</fullName>
        <ecNumber evidence="1">2.1.1.72</ecNumber>
    </recommendedName>
</protein>
<evidence type="ECO:0000259" key="8">
    <source>
        <dbReference type="Pfam" id="PF12161"/>
    </source>
</evidence>
<feature type="domain" description="DNA methylase adenine-specific" evidence="7">
    <location>
        <begin position="171"/>
        <end position="481"/>
    </location>
</feature>
<dbReference type="Gene3D" id="3.40.50.150">
    <property type="entry name" value="Vaccinia Virus protein VP39"/>
    <property type="match status" value="1"/>
</dbReference>